<protein>
    <submittedName>
        <fullName evidence="7">TetR family transcriptional regulator</fullName>
    </submittedName>
</protein>
<dbReference type="GO" id="GO:0003677">
    <property type="term" value="F:DNA binding"/>
    <property type="evidence" value="ECO:0007669"/>
    <property type="project" value="UniProtKB-UniRule"/>
</dbReference>
<dbReference type="Pfam" id="PF13305">
    <property type="entry name" value="TetR_C_33"/>
    <property type="match status" value="1"/>
</dbReference>
<evidence type="ECO:0000256" key="1">
    <source>
        <dbReference type="ARBA" id="ARBA00023015"/>
    </source>
</evidence>
<name>A0A4R6S398_9MICO</name>
<evidence type="ECO:0000256" key="3">
    <source>
        <dbReference type="ARBA" id="ARBA00023163"/>
    </source>
</evidence>
<reference evidence="7 8" key="1">
    <citation type="submission" date="2019-03" db="EMBL/GenBank/DDBJ databases">
        <title>Genomic analyses of the natural microbiome of Caenorhabditis elegans.</title>
        <authorList>
            <person name="Samuel B."/>
        </authorList>
    </citation>
    <scope>NUCLEOTIDE SEQUENCE [LARGE SCALE GENOMIC DNA]</scope>
    <source>
        <strain evidence="7 8">JUb18</strain>
    </source>
</reference>
<feature type="region of interest" description="Disordered" evidence="5">
    <location>
        <begin position="216"/>
        <end position="244"/>
    </location>
</feature>
<comment type="caution">
    <text evidence="7">The sequence shown here is derived from an EMBL/GenBank/DDBJ whole genome shotgun (WGS) entry which is preliminary data.</text>
</comment>
<dbReference type="InterPro" id="IPR036271">
    <property type="entry name" value="Tet_transcr_reg_TetR-rel_C_sf"/>
</dbReference>
<organism evidence="7 8">
    <name type="scientific">Leucobacter luti</name>
    <dbReference type="NCBI Taxonomy" id="340320"/>
    <lineage>
        <taxon>Bacteria</taxon>
        <taxon>Bacillati</taxon>
        <taxon>Actinomycetota</taxon>
        <taxon>Actinomycetes</taxon>
        <taxon>Micrococcales</taxon>
        <taxon>Microbacteriaceae</taxon>
        <taxon>Leucobacter</taxon>
    </lineage>
</organism>
<dbReference type="Pfam" id="PF00440">
    <property type="entry name" value="TetR_N"/>
    <property type="match status" value="1"/>
</dbReference>
<sequence>MLLMSSSRDSYHHGRLADALEEAAFQLLERMPAAEISLREVARAADVSHNAPYHHFRDRRGLLTVLAERSMAGLNREVEAAINADEPAAGAAGASGATGAAGAAGTMDAAARLRAGAAAYIRFAVAHSHAFNVIYDPLVCIPTQPTKTMAPLIERLEQVLGETAGRAGFGDEAEVRALWGLVHGLGTLCAAGHFSEADAHAACDAAITRMLAGERAGQESALGSEATTGPAPAPGPDASASAGS</sequence>
<evidence type="ECO:0000256" key="2">
    <source>
        <dbReference type="ARBA" id="ARBA00023125"/>
    </source>
</evidence>
<dbReference type="PROSITE" id="PS50977">
    <property type="entry name" value="HTH_TETR_2"/>
    <property type="match status" value="1"/>
</dbReference>
<keyword evidence="1" id="KW-0805">Transcription regulation</keyword>
<dbReference type="InterPro" id="IPR001647">
    <property type="entry name" value="HTH_TetR"/>
</dbReference>
<dbReference type="InterPro" id="IPR025996">
    <property type="entry name" value="MT1864/Rv1816-like_C"/>
</dbReference>
<dbReference type="Gene3D" id="1.10.357.10">
    <property type="entry name" value="Tetracycline Repressor, domain 2"/>
    <property type="match status" value="1"/>
</dbReference>
<evidence type="ECO:0000313" key="8">
    <source>
        <dbReference type="Proteomes" id="UP000295601"/>
    </source>
</evidence>
<gene>
    <name evidence="7" type="ORF">EDF62_1121</name>
</gene>
<keyword evidence="2 4" id="KW-0238">DNA-binding</keyword>
<dbReference type="InterPro" id="IPR009057">
    <property type="entry name" value="Homeodomain-like_sf"/>
</dbReference>
<feature type="domain" description="HTH tetR-type" evidence="6">
    <location>
        <begin position="14"/>
        <end position="74"/>
    </location>
</feature>
<keyword evidence="3" id="KW-0804">Transcription</keyword>
<evidence type="ECO:0000259" key="6">
    <source>
        <dbReference type="PROSITE" id="PS50977"/>
    </source>
</evidence>
<dbReference type="SUPFAM" id="SSF46689">
    <property type="entry name" value="Homeodomain-like"/>
    <property type="match status" value="1"/>
</dbReference>
<evidence type="ECO:0000256" key="4">
    <source>
        <dbReference type="PROSITE-ProRule" id="PRU00335"/>
    </source>
</evidence>
<dbReference type="EMBL" id="SNYA01000003">
    <property type="protein sequence ID" value="TDP93145.1"/>
    <property type="molecule type" value="Genomic_DNA"/>
</dbReference>
<evidence type="ECO:0000256" key="5">
    <source>
        <dbReference type="SAM" id="MobiDB-lite"/>
    </source>
</evidence>
<proteinExistence type="predicted"/>
<keyword evidence="8" id="KW-1185">Reference proteome</keyword>
<feature type="DNA-binding region" description="H-T-H motif" evidence="4">
    <location>
        <begin position="37"/>
        <end position="56"/>
    </location>
</feature>
<accession>A0A4R6S398</accession>
<feature type="compositionally biased region" description="Low complexity" evidence="5">
    <location>
        <begin position="223"/>
        <end position="244"/>
    </location>
</feature>
<dbReference type="Proteomes" id="UP000295601">
    <property type="component" value="Unassembled WGS sequence"/>
</dbReference>
<evidence type="ECO:0000313" key="7">
    <source>
        <dbReference type="EMBL" id="TDP93145.1"/>
    </source>
</evidence>
<dbReference type="AlphaFoldDB" id="A0A4R6S398"/>
<dbReference type="SUPFAM" id="SSF48498">
    <property type="entry name" value="Tetracyclin repressor-like, C-terminal domain"/>
    <property type="match status" value="1"/>
</dbReference>